<dbReference type="Pfam" id="PF23597">
    <property type="entry name" value="KIAA0319_N"/>
    <property type="match status" value="2"/>
</dbReference>
<evidence type="ECO:0000256" key="5">
    <source>
        <dbReference type="PROSITE-ProRule" id="PRU00076"/>
    </source>
</evidence>
<dbReference type="Gene3D" id="2.10.25.10">
    <property type="entry name" value="Laminin"/>
    <property type="match status" value="2"/>
</dbReference>
<feature type="region of interest" description="Disordered" evidence="6">
    <location>
        <begin position="441"/>
        <end position="467"/>
    </location>
</feature>
<feature type="disulfide bond" evidence="5">
    <location>
        <begin position="347"/>
        <end position="356"/>
    </location>
</feature>
<keyword evidence="9" id="KW-1185">Reference proteome</keyword>
<evidence type="ECO:0000256" key="1">
    <source>
        <dbReference type="ARBA" id="ARBA00004370"/>
    </source>
</evidence>
<dbReference type="SMART" id="SM00765">
    <property type="entry name" value="MANEC"/>
    <property type="match status" value="2"/>
</dbReference>
<dbReference type="PANTHER" id="PTHR46182:SF2">
    <property type="entry name" value="FI19480P1"/>
    <property type="match status" value="1"/>
</dbReference>
<feature type="domain" description="EGF-like" evidence="8">
    <location>
        <begin position="324"/>
        <end position="357"/>
    </location>
</feature>
<feature type="domain" description="EGF-like" evidence="8">
    <location>
        <begin position="256"/>
        <end position="287"/>
    </location>
</feature>
<dbReference type="InterPro" id="IPR029865">
    <property type="entry name" value="KIAA0319-like"/>
</dbReference>
<dbReference type="PROSITE" id="PS50026">
    <property type="entry name" value="EGF_3"/>
    <property type="match status" value="3"/>
</dbReference>
<dbReference type="InterPro" id="IPR011106">
    <property type="entry name" value="MANSC_N"/>
</dbReference>
<evidence type="ECO:0000259" key="8">
    <source>
        <dbReference type="PROSITE" id="PS50026"/>
    </source>
</evidence>
<dbReference type="GeneID" id="100208917"/>
<feature type="compositionally biased region" description="Basic residues" evidence="6">
    <location>
        <begin position="450"/>
        <end position="467"/>
    </location>
</feature>
<evidence type="ECO:0000256" key="4">
    <source>
        <dbReference type="ARBA" id="ARBA00023180"/>
    </source>
</evidence>
<feature type="domain" description="EGF-like" evidence="8">
    <location>
        <begin position="291"/>
        <end position="323"/>
    </location>
</feature>
<name>A0ABM4D893_HYDVU</name>
<feature type="disulfide bond" evidence="5">
    <location>
        <begin position="277"/>
        <end position="286"/>
    </location>
</feature>
<evidence type="ECO:0000313" key="9">
    <source>
        <dbReference type="Proteomes" id="UP001652625"/>
    </source>
</evidence>
<keyword evidence="5" id="KW-1015">Disulfide bond</keyword>
<reference evidence="10" key="1">
    <citation type="submission" date="2025-08" db="UniProtKB">
        <authorList>
            <consortium name="RefSeq"/>
        </authorList>
    </citation>
    <scope>IDENTIFICATION</scope>
</reference>
<accession>A0ABM4D893</accession>
<dbReference type="SMART" id="SM00181">
    <property type="entry name" value="EGF"/>
    <property type="match status" value="3"/>
</dbReference>
<keyword evidence="5" id="KW-0245">EGF-like domain</keyword>
<feature type="transmembrane region" description="Helical" evidence="7">
    <location>
        <begin position="12"/>
        <end position="34"/>
    </location>
</feature>
<evidence type="ECO:0000313" key="10">
    <source>
        <dbReference type="RefSeq" id="XP_065670543.1"/>
    </source>
</evidence>
<evidence type="ECO:0000256" key="3">
    <source>
        <dbReference type="ARBA" id="ARBA00023136"/>
    </source>
</evidence>
<comment type="subcellular location">
    <subcellularLocation>
        <location evidence="1">Membrane</location>
    </subcellularLocation>
</comment>
<dbReference type="Proteomes" id="UP001652625">
    <property type="component" value="Chromosome 12"/>
</dbReference>
<sequence>MGVSIMGIKNIVIDLAISFLLFGACSTQIFQYFIVNNKDQTAKVIDTVKLPTCTHLDQKDNVTLRGGIKSGKFTKHGVVKDMNTCIDACCQDELCNVAFMPGTTCYTVNCYSETLCDAVPATPSHLAQGSVQISHIIRGGGNGDDVDEFRKTNGVNRNSLPNGDQCVFSRVAYNQTISGGKQAGEIIDLGKFVDIYDCAQKCCQHENCEVAQVRDHKCFAVDCFTKELCISEPVIYATEPRAIVYMNKRNRKRQINKAYCEPSCVNGICTNNNTCTCDVGYKGLRCNEIEVIGSCDPECGIYGSCLSNDTCLCEDGWEGYKCDKKLVCAKECVHGTCVNKQKNTCICEVGWSGFLCNETTSDKLVVASSGEEVLFTDSDTEPELDIKIHESPSVHETESVSALAVAICCGIAAAVLGTASVVFIARQILGRRSAVNYEYLNKPPNENVSNHHKKNEQKQKTHSKRYP</sequence>
<proteinExistence type="predicted"/>
<feature type="transmembrane region" description="Helical" evidence="7">
    <location>
        <begin position="402"/>
        <end position="425"/>
    </location>
</feature>
<keyword evidence="7" id="KW-1133">Transmembrane helix</keyword>
<dbReference type="InterPro" id="IPR000742">
    <property type="entry name" value="EGF"/>
</dbReference>
<evidence type="ECO:0000256" key="2">
    <source>
        <dbReference type="ARBA" id="ARBA00022729"/>
    </source>
</evidence>
<feature type="disulfide bond" evidence="5">
    <location>
        <begin position="295"/>
        <end position="305"/>
    </location>
</feature>
<evidence type="ECO:0000256" key="6">
    <source>
        <dbReference type="SAM" id="MobiDB-lite"/>
    </source>
</evidence>
<dbReference type="InterPro" id="IPR013980">
    <property type="entry name" value="MANSC_dom"/>
</dbReference>
<feature type="disulfide bond" evidence="5">
    <location>
        <begin position="313"/>
        <end position="322"/>
    </location>
</feature>
<comment type="caution">
    <text evidence="5">Lacks conserved residue(s) required for the propagation of feature annotation.</text>
</comment>
<dbReference type="PROSITE" id="PS01186">
    <property type="entry name" value="EGF_2"/>
    <property type="match status" value="3"/>
</dbReference>
<evidence type="ECO:0000256" key="7">
    <source>
        <dbReference type="SAM" id="Phobius"/>
    </source>
</evidence>
<keyword evidence="7" id="KW-0812">Transmembrane</keyword>
<organism evidence="9 10">
    <name type="scientific">Hydra vulgaris</name>
    <name type="common">Hydra</name>
    <name type="synonym">Hydra attenuata</name>
    <dbReference type="NCBI Taxonomy" id="6087"/>
    <lineage>
        <taxon>Eukaryota</taxon>
        <taxon>Metazoa</taxon>
        <taxon>Cnidaria</taxon>
        <taxon>Hydrozoa</taxon>
        <taxon>Hydroidolina</taxon>
        <taxon>Anthoathecata</taxon>
        <taxon>Aplanulata</taxon>
        <taxon>Hydridae</taxon>
        <taxon>Hydra</taxon>
    </lineage>
</organism>
<gene>
    <name evidence="10" type="primary">LOC100208917</name>
</gene>
<keyword evidence="4" id="KW-0325">Glycoprotein</keyword>
<keyword evidence="2" id="KW-0732">Signal</keyword>
<keyword evidence="3 7" id="KW-0472">Membrane</keyword>
<dbReference type="PANTHER" id="PTHR46182">
    <property type="entry name" value="FI19480P1"/>
    <property type="match status" value="1"/>
</dbReference>
<dbReference type="PROSITE" id="PS00022">
    <property type="entry name" value="EGF_1"/>
    <property type="match status" value="3"/>
</dbReference>
<protein>
    <submittedName>
        <fullName evidence="10">Neurogenic locus Notch protein</fullName>
    </submittedName>
</protein>
<dbReference type="RefSeq" id="XP_065670543.1">
    <property type="nucleotide sequence ID" value="XM_065814471.1"/>
</dbReference>